<dbReference type="PANTHER" id="PTHR47691:SF3">
    <property type="entry name" value="HTH-TYPE TRANSCRIPTIONAL REGULATOR RV0890C-RELATED"/>
    <property type="match status" value="1"/>
</dbReference>
<dbReference type="Gene3D" id="1.25.40.10">
    <property type="entry name" value="Tetratricopeptide repeat domain"/>
    <property type="match status" value="1"/>
</dbReference>
<dbReference type="EMBL" id="CADCUF010000268">
    <property type="protein sequence ID" value="CAA9352497.1"/>
    <property type="molecule type" value="Genomic_DNA"/>
</dbReference>
<dbReference type="InterPro" id="IPR011990">
    <property type="entry name" value="TPR-like_helical_dom_sf"/>
</dbReference>
<dbReference type="Gene3D" id="3.40.50.300">
    <property type="entry name" value="P-loop containing nucleotide triphosphate hydrolases"/>
    <property type="match status" value="1"/>
</dbReference>
<dbReference type="SUPFAM" id="SSF48452">
    <property type="entry name" value="TPR-like"/>
    <property type="match status" value="2"/>
</dbReference>
<sequence length="781" mass="84094">MSGTPPRQGSELPAELSSFIGRRHELASIRHALARSRVVTLSGPGGVGKTRLALRVAGDLAASYPDGVRMVELAAVQDPTLVADTVVAGFGLRSAATLTPIEALVGHLRDRALLLVLDNCEHVRDAVGVVISLVLDGCPGVSILATSRHSLDVSGEDLLTVPPLPVPPPGRLTRTPDALLPYDAVRLFEDRATSAWAPFEITTENQAAVAELVRRLDGVPLAIELAAVRVRSLSADQILDRLEDRFALLSRGNRAALSRQQSLRALLDWSHDLLAPEERLLWERASVFSGSFDADDLAAVVSDDVLSSPLIAGLADELVKKSILVREETPLGPRFGQLQSIKEYGLRKLADEANLEQLRDRHLVHYRDQAVTAAREMFGPSGVTWFRRLSAEHDDFRAALERCAADSGPADDGPAEDGAAIVGALLHYWVMTGRFSEGRHWARRLLASTSPTAGGRTALLVVAGRLAVLQGDVEEGRALLERGLAGTTLPADATWRAHALHGLALAALFWGEPSAARTLFEEALSLHQTGEDPFGVPLALIQLATLHAALGETEQATTYAEECIRLSADAGEEWCAAMARWTQALVAWREGRPHAVRSYAREVLRLKEPFGDRLGMAMCLEVVAWTAGAGQRHEEAARLLGAVGSALDSVGGGLFRTLQEDHEECVAQTRAALGDADYDRLVDEGAALRFEDAVALALRGHGGSSAVLVVDAAGGQRQLLTRRESEVARLVAQGLTDREIAERLVLARRTAEGHVQRALRKLGFTSRQQLAGWVVEHQVPS</sequence>
<evidence type="ECO:0000313" key="2">
    <source>
        <dbReference type="EMBL" id="CAA9352497.1"/>
    </source>
</evidence>
<dbReference type="SMART" id="SM00421">
    <property type="entry name" value="HTH_LUXR"/>
    <property type="match status" value="1"/>
</dbReference>
<dbReference type="Pfam" id="PF00196">
    <property type="entry name" value="GerE"/>
    <property type="match status" value="1"/>
</dbReference>
<dbReference type="PRINTS" id="PR00364">
    <property type="entry name" value="DISEASERSIST"/>
</dbReference>
<dbReference type="GO" id="GO:0003677">
    <property type="term" value="F:DNA binding"/>
    <property type="evidence" value="ECO:0007669"/>
    <property type="project" value="InterPro"/>
</dbReference>
<gene>
    <name evidence="2" type="ORF">AVDCRST_MAG24-1881</name>
</gene>
<protein>
    <recommendedName>
        <fullName evidence="1">HTH luxR-type domain-containing protein</fullName>
    </recommendedName>
</protein>
<dbReference type="SUPFAM" id="SSF46894">
    <property type="entry name" value="C-terminal effector domain of the bipartite response regulators"/>
    <property type="match status" value="1"/>
</dbReference>
<dbReference type="PANTHER" id="PTHR47691">
    <property type="entry name" value="REGULATOR-RELATED"/>
    <property type="match status" value="1"/>
</dbReference>
<dbReference type="InterPro" id="IPR000792">
    <property type="entry name" value="Tscrpt_reg_LuxR_C"/>
</dbReference>
<dbReference type="InterPro" id="IPR019734">
    <property type="entry name" value="TPR_rpt"/>
</dbReference>
<dbReference type="SMART" id="SM00028">
    <property type="entry name" value="TPR"/>
    <property type="match status" value="2"/>
</dbReference>
<dbReference type="AlphaFoldDB" id="A0A6J4M841"/>
<evidence type="ECO:0000259" key="1">
    <source>
        <dbReference type="PROSITE" id="PS50043"/>
    </source>
</evidence>
<dbReference type="SUPFAM" id="SSF52540">
    <property type="entry name" value="P-loop containing nucleoside triphosphate hydrolases"/>
    <property type="match status" value="1"/>
</dbReference>
<name>A0A6J4M841_9ACTN</name>
<dbReference type="PROSITE" id="PS50043">
    <property type="entry name" value="HTH_LUXR_2"/>
    <property type="match status" value="1"/>
</dbReference>
<dbReference type="Gene3D" id="1.10.10.10">
    <property type="entry name" value="Winged helix-like DNA-binding domain superfamily/Winged helix DNA-binding domain"/>
    <property type="match status" value="1"/>
</dbReference>
<dbReference type="GO" id="GO:0006355">
    <property type="term" value="P:regulation of DNA-templated transcription"/>
    <property type="evidence" value="ECO:0007669"/>
    <property type="project" value="InterPro"/>
</dbReference>
<proteinExistence type="predicted"/>
<dbReference type="InterPro" id="IPR036388">
    <property type="entry name" value="WH-like_DNA-bd_sf"/>
</dbReference>
<dbReference type="InterPro" id="IPR027417">
    <property type="entry name" value="P-loop_NTPase"/>
</dbReference>
<dbReference type="CDD" id="cd06170">
    <property type="entry name" value="LuxR_C_like"/>
    <property type="match status" value="1"/>
</dbReference>
<accession>A0A6J4M841</accession>
<feature type="domain" description="HTH luxR-type" evidence="1">
    <location>
        <begin position="713"/>
        <end position="778"/>
    </location>
</feature>
<reference evidence="2" key="1">
    <citation type="submission" date="2020-02" db="EMBL/GenBank/DDBJ databases">
        <authorList>
            <person name="Meier V. D."/>
        </authorList>
    </citation>
    <scope>NUCLEOTIDE SEQUENCE</scope>
    <source>
        <strain evidence="2">AVDCRST_MAG24</strain>
    </source>
</reference>
<dbReference type="InterPro" id="IPR016032">
    <property type="entry name" value="Sig_transdc_resp-reg_C-effctor"/>
</dbReference>
<organism evidence="2">
    <name type="scientific">uncultured Nocardioidaceae bacterium</name>
    <dbReference type="NCBI Taxonomy" id="253824"/>
    <lineage>
        <taxon>Bacteria</taxon>
        <taxon>Bacillati</taxon>
        <taxon>Actinomycetota</taxon>
        <taxon>Actinomycetes</taxon>
        <taxon>Propionibacteriales</taxon>
        <taxon>Nocardioidaceae</taxon>
        <taxon>environmental samples</taxon>
    </lineage>
</organism>
<dbReference type="PRINTS" id="PR00038">
    <property type="entry name" value="HTHLUXR"/>
</dbReference>